<feature type="compositionally biased region" description="Polar residues" evidence="1">
    <location>
        <begin position="179"/>
        <end position="192"/>
    </location>
</feature>
<protein>
    <submittedName>
        <fullName evidence="3">Uncharacterized protein</fullName>
    </submittedName>
</protein>
<feature type="region of interest" description="Disordered" evidence="1">
    <location>
        <begin position="572"/>
        <end position="603"/>
    </location>
</feature>
<feature type="region of interest" description="Disordered" evidence="1">
    <location>
        <begin position="622"/>
        <end position="666"/>
    </location>
</feature>
<feature type="compositionally biased region" description="Polar residues" evidence="1">
    <location>
        <begin position="96"/>
        <end position="111"/>
    </location>
</feature>
<feature type="region of interest" description="Disordered" evidence="1">
    <location>
        <begin position="392"/>
        <end position="468"/>
    </location>
</feature>
<feature type="region of interest" description="Disordered" evidence="1">
    <location>
        <begin position="75"/>
        <end position="113"/>
    </location>
</feature>
<feature type="region of interest" description="Disordered" evidence="1">
    <location>
        <begin position="1"/>
        <end position="45"/>
    </location>
</feature>
<evidence type="ECO:0000313" key="2">
    <source>
        <dbReference type="Proteomes" id="UP000887540"/>
    </source>
</evidence>
<feature type="region of interest" description="Disordered" evidence="1">
    <location>
        <begin position="158"/>
        <end position="192"/>
    </location>
</feature>
<feature type="region of interest" description="Disordered" evidence="1">
    <location>
        <begin position="789"/>
        <end position="809"/>
    </location>
</feature>
<feature type="compositionally biased region" description="Pro residues" evidence="1">
    <location>
        <begin position="283"/>
        <end position="299"/>
    </location>
</feature>
<name>A0A914CD07_9BILA</name>
<evidence type="ECO:0000313" key="3">
    <source>
        <dbReference type="WBParaSite" id="ACRNAN_Path_891.g3433.t2"/>
    </source>
</evidence>
<feature type="compositionally biased region" description="Polar residues" evidence="1">
    <location>
        <begin position="302"/>
        <end position="321"/>
    </location>
</feature>
<feature type="compositionally biased region" description="Pro residues" evidence="1">
    <location>
        <begin position="909"/>
        <end position="936"/>
    </location>
</feature>
<dbReference type="AlphaFoldDB" id="A0A914CD07"/>
<feature type="compositionally biased region" description="Polar residues" evidence="1">
    <location>
        <begin position="647"/>
        <end position="657"/>
    </location>
</feature>
<feature type="compositionally biased region" description="Polar residues" evidence="1">
    <location>
        <begin position="627"/>
        <end position="636"/>
    </location>
</feature>
<feature type="compositionally biased region" description="Pro residues" evidence="1">
    <location>
        <begin position="429"/>
        <end position="455"/>
    </location>
</feature>
<accession>A0A914CD07</accession>
<dbReference type="Proteomes" id="UP000887540">
    <property type="component" value="Unplaced"/>
</dbReference>
<evidence type="ECO:0000256" key="1">
    <source>
        <dbReference type="SAM" id="MobiDB-lite"/>
    </source>
</evidence>
<organism evidence="2 3">
    <name type="scientific">Acrobeloides nanus</name>
    <dbReference type="NCBI Taxonomy" id="290746"/>
    <lineage>
        <taxon>Eukaryota</taxon>
        <taxon>Metazoa</taxon>
        <taxon>Ecdysozoa</taxon>
        <taxon>Nematoda</taxon>
        <taxon>Chromadorea</taxon>
        <taxon>Rhabditida</taxon>
        <taxon>Tylenchina</taxon>
        <taxon>Cephalobomorpha</taxon>
        <taxon>Cephaloboidea</taxon>
        <taxon>Cephalobidae</taxon>
        <taxon>Acrobeloides</taxon>
    </lineage>
</organism>
<reference evidence="3" key="1">
    <citation type="submission" date="2022-11" db="UniProtKB">
        <authorList>
            <consortium name="WormBaseParasite"/>
        </authorList>
    </citation>
    <scope>IDENTIFICATION</scope>
</reference>
<feature type="compositionally biased region" description="Low complexity" evidence="1">
    <location>
        <begin position="75"/>
        <end position="89"/>
    </location>
</feature>
<proteinExistence type="predicted"/>
<feature type="compositionally biased region" description="Polar residues" evidence="1">
    <location>
        <begin position="405"/>
        <end position="414"/>
    </location>
</feature>
<feature type="region of interest" description="Disordered" evidence="1">
    <location>
        <begin position="902"/>
        <end position="953"/>
    </location>
</feature>
<feature type="compositionally biased region" description="Basic and acidic residues" evidence="1">
    <location>
        <begin position="19"/>
        <end position="32"/>
    </location>
</feature>
<feature type="region of interest" description="Disordered" evidence="1">
    <location>
        <begin position="252"/>
        <end position="343"/>
    </location>
</feature>
<keyword evidence="2" id="KW-1185">Reference proteome</keyword>
<dbReference type="WBParaSite" id="ACRNAN_Path_891.g3433.t2">
    <property type="protein sequence ID" value="ACRNAN_Path_891.g3433.t2"/>
    <property type="gene ID" value="ACRNAN_Path_891.g3433"/>
</dbReference>
<feature type="region of interest" description="Disordered" evidence="1">
    <location>
        <begin position="838"/>
        <end position="880"/>
    </location>
</feature>
<feature type="compositionally biased region" description="Polar residues" evidence="1">
    <location>
        <begin position="863"/>
        <end position="880"/>
    </location>
</feature>
<sequence length="953" mass="103291">MDVTLRNELTRPYKIPRKRTSDEKNDETDSGKAMKKNGTQTKTAHEIYRSPVLTFSQRAQPQPSTSNALKANFSKTSNANMTTSNNARNILKRNHTTSSPTVEPKTKSSVAQAKVGVNSKMPEKRKTTGNTKAIKESRTTMQPATTTLDLIMNEMKSLEKDTKKKKKVQQPDSPATDENAPSTSKQFPSSHLMSGYAPLTRIELMRHENDNTLVHNFMKKETGIMETILGFKMLKGRVEPYTLEQYAHLWNSSSQPSDSHMNKMGSDAAPSPGLDNTIRRGPKTPPGPGPRTPPGPGPQTPADSESVNTVRSSSPKSDFQQPTCSPLPPPPAFPTWNNEQDGRTELLKEMSQLTKTPLNQLEANLGSELQEAIDRVDRSTLFNTLKDALRNMGHKSEEPKAESNFGESQRTKGTNEACEAMSISSGHLSPPPPPPQLASPPPPPPSPPPSSPPPRDFLTPKDENVHQPQESIAAPRFDFFHPTFVTSIAPNNMPTAIIFADPSSLPHLIGASAIPVSTTTLLPPPTFMSSYQPTNTNTPFIPQAVSVSGMPFVSQPVAPNLQQTILPEGQLTLPIQSPNLPNRDDVEQKPRNNKAKPRAKPEATVNMDFIRSRPPPIIPEILKKNMPPTSTSSQVQDAAAPRPTFNEPLNSSNSAGTQPPMPPTSMPLQLPPDFSMPPPPLIQKSAIPVNGPPHMAPPVPCPNLNVPPPVMPTSNAPPSNEPQNKIKFQLGAHCAALDSPEKAPLPHHLPAPVSRFQGAQASYVPSNSTVQPMDISPLKSTLTITQPLDQSTNEHNHPNVSTNLAEPPPALSGTNVFKTLMSALSKTAPVAPNPNNSSFLAATSSNPMQNSSNSNFSAESGSFVGSSEQTNHSNPSPWVTPPVSLTSNSGNPPGHNNFLYDPVQVPRFATPPPRNRMPQPLFPPGMPPALFPPRNPIRPNISHSISPWQYPPQ</sequence>
<feature type="compositionally biased region" description="Low complexity" evidence="1">
    <location>
        <begin position="844"/>
        <end position="862"/>
    </location>
</feature>